<evidence type="ECO:0000313" key="3">
    <source>
        <dbReference type="Proteomes" id="UP000217838"/>
    </source>
</evidence>
<dbReference type="AlphaFoldDB" id="A0A2A4YF61"/>
<gene>
    <name evidence="2" type="ORF">COB11_05325</name>
</gene>
<proteinExistence type="predicted"/>
<evidence type="ECO:0000256" key="1">
    <source>
        <dbReference type="SAM" id="MobiDB-lite"/>
    </source>
</evidence>
<dbReference type="InterPro" id="IPR023214">
    <property type="entry name" value="HAD_sf"/>
</dbReference>
<reference evidence="3" key="1">
    <citation type="submission" date="2017-08" db="EMBL/GenBank/DDBJ databases">
        <title>A dynamic microbial community with high functional redundancy inhabits the cold, oxic subseafloor aquifer.</title>
        <authorList>
            <person name="Tully B.J."/>
            <person name="Wheat C.G."/>
            <person name="Glazer B.T."/>
            <person name="Huber J.A."/>
        </authorList>
    </citation>
    <scope>NUCLEOTIDE SEQUENCE [LARGE SCALE GENOMIC DNA]</scope>
</reference>
<feature type="region of interest" description="Disordered" evidence="1">
    <location>
        <begin position="1"/>
        <end position="26"/>
    </location>
</feature>
<accession>A0A2A4YF61</accession>
<dbReference type="Gene3D" id="3.40.50.1000">
    <property type="entry name" value="HAD superfamily/HAD-like"/>
    <property type="match status" value="1"/>
</dbReference>
<sequence>MIAADFDGTLVDPPKKGEPPQNQNIGNSAAGKDIIAYLKAGGILVVNSGNEISRVISRIKEHVPKEFRGNVLIAASGGNTLWGFDKDGNELEITAFRETALSIPTEEEHIFNCIYLGDDKRAKGNDRAGFEFADKDHSICVGTDLHLEPAAHEFLDEEHIIRGGPAASAHIFREVLKTAASTIK</sequence>
<evidence type="ECO:0000313" key="2">
    <source>
        <dbReference type="EMBL" id="PCI93466.1"/>
    </source>
</evidence>
<name>A0A2A4YF61_UNCAE</name>
<dbReference type="EMBL" id="NVUU01000061">
    <property type="protein sequence ID" value="PCI93466.1"/>
    <property type="molecule type" value="Genomic_DNA"/>
</dbReference>
<organism evidence="2 3">
    <name type="scientific">Aerophobetes bacterium</name>
    <dbReference type="NCBI Taxonomy" id="2030807"/>
    <lineage>
        <taxon>Bacteria</taxon>
        <taxon>Candidatus Aerophobota</taxon>
    </lineage>
</organism>
<protein>
    <submittedName>
        <fullName evidence="2">Uncharacterized protein</fullName>
    </submittedName>
</protein>
<dbReference type="Proteomes" id="UP000217838">
    <property type="component" value="Unassembled WGS sequence"/>
</dbReference>
<comment type="caution">
    <text evidence="2">The sequence shown here is derived from an EMBL/GenBank/DDBJ whole genome shotgun (WGS) entry which is preliminary data.</text>
</comment>